<accession>A0A5K8AHV8</accession>
<keyword evidence="1" id="KW-1133">Transmembrane helix</keyword>
<keyword evidence="1" id="KW-0472">Membrane</keyword>
<keyword evidence="3" id="KW-1185">Reference proteome</keyword>
<evidence type="ECO:0000313" key="3">
    <source>
        <dbReference type="Proteomes" id="UP000422108"/>
    </source>
</evidence>
<gene>
    <name evidence="2" type="ORF">DSCOOX_54010</name>
</gene>
<feature type="transmembrane region" description="Helical" evidence="1">
    <location>
        <begin position="131"/>
        <end position="149"/>
    </location>
</feature>
<feature type="transmembrane region" description="Helical" evidence="1">
    <location>
        <begin position="161"/>
        <end position="182"/>
    </location>
</feature>
<feature type="transmembrane region" description="Helical" evidence="1">
    <location>
        <begin position="312"/>
        <end position="332"/>
    </location>
</feature>
<evidence type="ECO:0000313" key="2">
    <source>
        <dbReference type="EMBL" id="BBO92221.1"/>
    </source>
</evidence>
<proteinExistence type="predicted"/>
<dbReference type="Proteomes" id="UP000422108">
    <property type="component" value="Chromosome"/>
</dbReference>
<evidence type="ECO:0000256" key="1">
    <source>
        <dbReference type="SAM" id="Phobius"/>
    </source>
</evidence>
<organism evidence="2 3">
    <name type="scientific">Desulfosarcina ovata subsp. ovata</name>
    <dbReference type="NCBI Taxonomy" id="2752305"/>
    <lineage>
        <taxon>Bacteria</taxon>
        <taxon>Pseudomonadati</taxon>
        <taxon>Thermodesulfobacteriota</taxon>
        <taxon>Desulfobacteria</taxon>
        <taxon>Desulfobacterales</taxon>
        <taxon>Desulfosarcinaceae</taxon>
        <taxon>Desulfosarcina</taxon>
    </lineage>
</organism>
<reference evidence="2 3" key="1">
    <citation type="submission" date="2019-11" db="EMBL/GenBank/DDBJ databases">
        <title>Comparative genomics of hydrocarbon-degrading Desulfosarcina strains.</title>
        <authorList>
            <person name="Watanabe M."/>
            <person name="Kojima H."/>
            <person name="Fukui M."/>
        </authorList>
    </citation>
    <scope>NUCLEOTIDE SEQUENCE [LARGE SCALE GENOMIC DNA]</scope>
    <source>
        <strain evidence="3">oXyS1</strain>
    </source>
</reference>
<dbReference type="AlphaFoldDB" id="A0A5K8AHV8"/>
<name>A0A5K8AHV8_9BACT</name>
<feature type="transmembrane region" description="Helical" evidence="1">
    <location>
        <begin position="338"/>
        <end position="356"/>
    </location>
</feature>
<feature type="transmembrane region" description="Helical" evidence="1">
    <location>
        <begin position="71"/>
        <end position="91"/>
    </location>
</feature>
<feature type="transmembrane region" description="Helical" evidence="1">
    <location>
        <begin position="98"/>
        <end position="119"/>
    </location>
</feature>
<protein>
    <submittedName>
        <fullName evidence="2">Permease</fullName>
    </submittedName>
</protein>
<feature type="transmembrane region" description="Helical" evidence="1">
    <location>
        <begin position="216"/>
        <end position="237"/>
    </location>
</feature>
<feature type="transmembrane region" description="Helical" evidence="1">
    <location>
        <begin position="23"/>
        <end position="42"/>
    </location>
</feature>
<keyword evidence="1" id="KW-0812">Transmembrane</keyword>
<dbReference type="EMBL" id="AP021879">
    <property type="protein sequence ID" value="BBO92221.1"/>
    <property type="molecule type" value="Genomic_DNA"/>
</dbReference>
<sequence>MTTATAGVVAALTMKYFNVPFEVAWAVMFIQLFWLVAHTLLFGEPYAPGWITPALPLVMGFLAQFEPGLAAIQAMTAVTICVCAIFLFFAVTGLGSRFFEWVPLELRAAIIFGGAISAFNAEFGRLEKMPYTLPIVWGIVFLLMFSVWFSKAKDKVRFFKIMASMALLVGFLVAAIVGPLFGELSFDIKMGWHIPQLGTYIKAVSPFSVGWPGIDVFIKALPLAIMIYIFVFGDLVLGNTLIEQASAVRKDEKIIVNNTRTHFTLFFKNIGHFLMAGPFIPLHGPMWTGVHVFLIERYKTGHRNMKSLYDGLFNWYWPAFILSLLVPVVTFMKPLLPVALSITLILTGFACAYIAISMVNKPASQGYAFFVGMVIAKFGPAWGLCIGVGLYFLLVYKKTPFTVSKA</sequence>
<feature type="transmembrane region" description="Helical" evidence="1">
    <location>
        <begin position="368"/>
        <end position="394"/>
    </location>
</feature>